<organism evidence="6 7">
    <name type="scientific">Gottschalkia purinilytica</name>
    <name type="common">Clostridium purinilyticum</name>
    <dbReference type="NCBI Taxonomy" id="1503"/>
    <lineage>
        <taxon>Bacteria</taxon>
        <taxon>Bacillati</taxon>
        <taxon>Bacillota</taxon>
        <taxon>Tissierellia</taxon>
        <taxon>Tissierellales</taxon>
        <taxon>Gottschalkiaceae</taxon>
        <taxon>Gottschalkia</taxon>
    </lineage>
</organism>
<evidence type="ECO:0000256" key="1">
    <source>
        <dbReference type="ARBA" id="ARBA00004127"/>
    </source>
</evidence>
<accession>A0A0L0W7B5</accession>
<dbReference type="Pfam" id="PF06803">
    <property type="entry name" value="DUF1232"/>
    <property type="match status" value="1"/>
</dbReference>
<dbReference type="EMBL" id="LGSS01000018">
    <property type="protein sequence ID" value="KNF07362.1"/>
    <property type="molecule type" value="Genomic_DNA"/>
</dbReference>
<keyword evidence="7" id="KW-1185">Reference proteome</keyword>
<evidence type="ECO:0000256" key="3">
    <source>
        <dbReference type="ARBA" id="ARBA00022989"/>
    </source>
</evidence>
<evidence type="ECO:0000313" key="6">
    <source>
        <dbReference type="EMBL" id="KNF07362.1"/>
    </source>
</evidence>
<proteinExistence type="predicted"/>
<dbReference type="InterPro" id="IPR010652">
    <property type="entry name" value="DUF1232"/>
</dbReference>
<name>A0A0L0W7B5_GOTPU</name>
<dbReference type="OrthoDB" id="9793277at2"/>
<keyword evidence="2" id="KW-0812">Transmembrane</keyword>
<evidence type="ECO:0000259" key="5">
    <source>
        <dbReference type="Pfam" id="PF06803"/>
    </source>
</evidence>
<dbReference type="Proteomes" id="UP000037267">
    <property type="component" value="Unassembled WGS sequence"/>
</dbReference>
<comment type="subcellular location">
    <subcellularLocation>
        <location evidence="1">Endomembrane system</location>
        <topology evidence="1">Multi-pass membrane protein</topology>
    </subcellularLocation>
</comment>
<protein>
    <recommendedName>
        <fullName evidence="5">DUF1232 domain-containing protein</fullName>
    </recommendedName>
</protein>
<dbReference type="RefSeq" id="WP_050356333.1">
    <property type="nucleotide sequence ID" value="NZ_LGSS01000018.1"/>
</dbReference>
<dbReference type="AlphaFoldDB" id="A0A0L0W7B5"/>
<evidence type="ECO:0000256" key="4">
    <source>
        <dbReference type="ARBA" id="ARBA00023136"/>
    </source>
</evidence>
<keyword evidence="4" id="KW-0472">Membrane</keyword>
<dbReference type="InterPro" id="IPR016983">
    <property type="entry name" value="UCP031804"/>
</dbReference>
<reference evidence="7" key="1">
    <citation type="submission" date="2015-07" db="EMBL/GenBank/DDBJ databases">
        <title>Draft genome sequence of the purine-degrading Gottschalkia purinilyticum DSM 1384 (formerly Clostridium purinilyticum).</title>
        <authorList>
            <person name="Poehlein A."/>
            <person name="Schiel-Bengelsdorf B."/>
            <person name="Bengelsdorf F.R."/>
            <person name="Daniel R."/>
            <person name="Duerre P."/>
        </authorList>
    </citation>
    <scope>NUCLEOTIDE SEQUENCE [LARGE SCALE GENOMIC DNA]</scope>
    <source>
        <strain evidence="7">DSM 1384</strain>
    </source>
</reference>
<keyword evidence="3" id="KW-1133">Transmembrane helix</keyword>
<evidence type="ECO:0000313" key="7">
    <source>
        <dbReference type="Proteomes" id="UP000037267"/>
    </source>
</evidence>
<feature type="domain" description="DUF1232" evidence="5">
    <location>
        <begin position="54"/>
        <end position="87"/>
    </location>
</feature>
<comment type="caution">
    <text evidence="6">The sequence shown here is derived from an EMBL/GenBank/DDBJ whole genome shotgun (WGS) entry which is preliminary data.</text>
</comment>
<evidence type="ECO:0000256" key="2">
    <source>
        <dbReference type="ARBA" id="ARBA00022692"/>
    </source>
</evidence>
<dbReference type="GO" id="GO:0012505">
    <property type="term" value="C:endomembrane system"/>
    <property type="evidence" value="ECO:0007669"/>
    <property type="project" value="UniProtKB-SubCell"/>
</dbReference>
<dbReference type="PIRSF" id="PIRSF031804">
    <property type="entry name" value="UCP031804"/>
    <property type="match status" value="1"/>
</dbReference>
<sequence>MQQPLDDKYSNNYSEKSLWEKFKKFSKKAGKKVIYCALLLYYVLQKPEVPVKVRLTIIGALGYFITPIDAIPDIIPMVGFTDDFGALGVALTTAAMYVDDDVKQKAKNKLRDWFGNYDDSELEEVNDKID</sequence>
<gene>
    <name evidence="6" type="ORF">CLPU_18c00440</name>
</gene>